<dbReference type="EMBL" id="CACRXK020000957">
    <property type="protein sequence ID" value="CAB3986047.1"/>
    <property type="molecule type" value="Genomic_DNA"/>
</dbReference>
<dbReference type="InterPro" id="IPR011330">
    <property type="entry name" value="Glyco_hydro/deAcase_b/a-brl"/>
</dbReference>
<dbReference type="GO" id="GO:0005975">
    <property type="term" value="P:carbohydrate metabolic process"/>
    <property type="evidence" value="ECO:0007669"/>
    <property type="project" value="InterPro"/>
</dbReference>
<evidence type="ECO:0000313" key="3">
    <source>
        <dbReference type="Proteomes" id="UP001152795"/>
    </source>
</evidence>
<dbReference type="CDD" id="cd10975">
    <property type="entry name" value="CE4_CDA_like_2"/>
    <property type="match status" value="1"/>
</dbReference>
<protein>
    <submittedName>
        <fullName evidence="2">Partial</fullName>
    </submittedName>
</protein>
<dbReference type="PANTHER" id="PTHR45985">
    <property type="match status" value="1"/>
</dbReference>
<gene>
    <name evidence="2" type="ORF">PACLA_8A082184</name>
</gene>
<dbReference type="Gene3D" id="3.20.20.370">
    <property type="entry name" value="Glycoside hydrolase/deacetylase"/>
    <property type="match status" value="1"/>
</dbReference>
<dbReference type="OrthoDB" id="6021972at2759"/>
<organism evidence="2 3">
    <name type="scientific">Paramuricea clavata</name>
    <name type="common">Red gorgonian</name>
    <name type="synonym">Violescent sea-whip</name>
    <dbReference type="NCBI Taxonomy" id="317549"/>
    <lineage>
        <taxon>Eukaryota</taxon>
        <taxon>Metazoa</taxon>
        <taxon>Cnidaria</taxon>
        <taxon>Anthozoa</taxon>
        <taxon>Octocorallia</taxon>
        <taxon>Malacalcyonacea</taxon>
        <taxon>Plexauridae</taxon>
        <taxon>Paramuricea</taxon>
    </lineage>
</organism>
<dbReference type="GO" id="GO:0016810">
    <property type="term" value="F:hydrolase activity, acting on carbon-nitrogen (but not peptide) bonds"/>
    <property type="evidence" value="ECO:0007669"/>
    <property type="project" value="InterPro"/>
</dbReference>
<dbReference type="Pfam" id="PF01522">
    <property type="entry name" value="Polysacc_deac_1"/>
    <property type="match status" value="1"/>
</dbReference>
<evidence type="ECO:0000259" key="1">
    <source>
        <dbReference type="Pfam" id="PF01522"/>
    </source>
</evidence>
<proteinExistence type="predicted"/>
<feature type="domain" description="NodB homology" evidence="1">
    <location>
        <begin position="59"/>
        <end position="171"/>
    </location>
</feature>
<sequence>MKYSILTALFGIAVIPGILCRPASDPATPCDPAKCKLPDCRCSSTKVPGDLPASKIPQIVMVSFDDAVNGQNIKYYQTLFPGVVNPNGCPISATFFVSHEWTDYVMVNSLYHQRHAISDHTITHRTPIPWWKNASYTQWQQEIVGQREILNKVGFVALEDVKGFRAPFLQIGGENEFKVLNDAKFLFESSMPTPNRNPPLWPYTFDYSSTQECVIPPCPEDSYPGLWEVPMIDWIDLAGGLCSMVDACAPPANEEEAIELYMKNFQSHYATNRAPFPMFFHATWFAKYSHTLSALSKFFQQILAMKDVWIVNIPQAIEWIQNPTTLDNLSDFAPWKCDKPAPPLQCDASTQTVCGYDADRKLVQRGQPAVHYLFSCLKECLKCYPWVGDPSGTLC</sequence>
<comment type="caution">
    <text evidence="2">The sequence shown here is derived from an EMBL/GenBank/DDBJ whole genome shotgun (WGS) entry which is preliminary data.</text>
</comment>
<dbReference type="PANTHER" id="PTHR45985:SF3">
    <property type="entry name" value="CHITIN DEACETYLASE-LIKE 4"/>
    <property type="match status" value="1"/>
</dbReference>
<dbReference type="InterPro" id="IPR002509">
    <property type="entry name" value="NODB_dom"/>
</dbReference>
<keyword evidence="3" id="KW-1185">Reference proteome</keyword>
<name>A0A7D9HM69_PARCT</name>
<evidence type="ECO:0000313" key="2">
    <source>
        <dbReference type="EMBL" id="CAB3986047.1"/>
    </source>
</evidence>
<accession>A0A7D9HM69</accession>
<dbReference type="Proteomes" id="UP001152795">
    <property type="component" value="Unassembled WGS sequence"/>
</dbReference>
<reference evidence="2" key="1">
    <citation type="submission" date="2020-04" db="EMBL/GenBank/DDBJ databases">
        <authorList>
            <person name="Alioto T."/>
            <person name="Alioto T."/>
            <person name="Gomez Garrido J."/>
        </authorList>
    </citation>
    <scope>NUCLEOTIDE SEQUENCE</scope>
    <source>
        <strain evidence="2">A484AB</strain>
    </source>
</reference>
<dbReference type="SUPFAM" id="SSF88713">
    <property type="entry name" value="Glycoside hydrolase/deacetylase"/>
    <property type="match status" value="1"/>
</dbReference>
<dbReference type="AlphaFoldDB" id="A0A7D9HM69"/>
<dbReference type="InterPro" id="IPR052740">
    <property type="entry name" value="CE4"/>
</dbReference>